<name>A0A1H9XWZ0_9PSEU</name>
<organism evidence="1 2">
    <name type="scientific">Lentzea flaviverrucosa</name>
    <dbReference type="NCBI Taxonomy" id="200379"/>
    <lineage>
        <taxon>Bacteria</taxon>
        <taxon>Bacillati</taxon>
        <taxon>Actinomycetota</taxon>
        <taxon>Actinomycetes</taxon>
        <taxon>Pseudonocardiales</taxon>
        <taxon>Pseudonocardiaceae</taxon>
        <taxon>Lentzea</taxon>
    </lineage>
</organism>
<dbReference type="EMBL" id="FOFT01000021">
    <property type="protein sequence ID" value="SES50702.1"/>
    <property type="molecule type" value="Genomic_DNA"/>
</dbReference>
<keyword evidence="2" id="KW-1185">Reference proteome</keyword>
<evidence type="ECO:0000313" key="2">
    <source>
        <dbReference type="Proteomes" id="UP000199028"/>
    </source>
</evidence>
<proteinExistence type="predicted"/>
<reference evidence="2" key="1">
    <citation type="submission" date="2016-10" db="EMBL/GenBank/DDBJ databases">
        <authorList>
            <person name="Varghese N."/>
            <person name="Submissions S."/>
        </authorList>
    </citation>
    <scope>NUCLEOTIDE SEQUENCE [LARGE SCALE GENOMIC DNA]</scope>
    <source>
        <strain evidence="2">CGMCC 4.578</strain>
    </source>
</reference>
<dbReference type="RefSeq" id="WP_143087003.1">
    <property type="nucleotide sequence ID" value="NZ_FOFT01000021.1"/>
</dbReference>
<dbReference type="OrthoDB" id="3512096at2"/>
<protein>
    <submittedName>
        <fullName evidence="1">Uncharacterized protein</fullName>
    </submittedName>
</protein>
<gene>
    <name evidence="1" type="ORF">SAMN05216195_121127</name>
</gene>
<accession>A0A1H9XWZ0</accession>
<dbReference type="AlphaFoldDB" id="A0A1H9XWZ0"/>
<evidence type="ECO:0000313" key="1">
    <source>
        <dbReference type="EMBL" id="SES50702.1"/>
    </source>
</evidence>
<sequence>MRNLYDMLRTLRDFPGASGRLTFDRTGASGTFGADPAGKLVVGQSIKLDNGFLASHHVSHEGT</sequence>
<dbReference type="Proteomes" id="UP000199028">
    <property type="component" value="Unassembled WGS sequence"/>
</dbReference>